<feature type="domain" description="GS catalytic" evidence="6">
    <location>
        <begin position="118"/>
        <end position="450"/>
    </location>
</feature>
<dbReference type="Proteomes" id="UP001239909">
    <property type="component" value="Unassembled WGS sequence"/>
</dbReference>
<sequence length="450" mass="46831">MSGFAEALARLQAAMPDLEAAEVFVSDLNGVPRGKLIPASKLKGLAKGGVKMPVSSLGLDIFGADVPESGTAIERGDPDGLLLPVPESLAPMGWAARPTAQLICTLTEEDGSPCAYDPRSVLAGVVAEAAARGIIATMAFELEFYLVDPARPTPPPGPDGEPLSRTRAQIYDLERLRAFEPVMARITEAARAAGAPVETAIAEFGPGQFEVNLVHVADPLAAADHLVILKRAVRGVARAAGLDASFMPKPYGEQAGSGLHVHLSLKGPDGALFDAGDGPAPAPRAGHALAGLIAHMADAMLIFAPHANSYRRLMPGSYAPRAAAWGLDNRGAALRMPETAGPGARIEHRVSGADANPYLVAAAVLAGALAGLEAGLAPPPPVPAEADLGDGLPLPLTWIEAERALAESPFVARWLGAEFARIFAAIKRQERATLLARVPDTEYDAYLRTV</sequence>
<dbReference type="PROSITE" id="PS00181">
    <property type="entry name" value="GLNA_ATP"/>
    <property type="match status" value="1"/>
</dbReference>
<organism evidence="7 8">
    <name type="scientific">Paralimibaculum aggregatum</name>
    <dbReference type="NCBI Taxonomy" id="3036245"/>
    <lineage>
        <taxon>Bacteria</taxon>
        <taxon>Pseudomonadati</taxon>
        <taxon>Pseudomonadota</taxon>
        <taxon>Alphaproteobacteria</taxon>
        <taxon>Rhodobacterales</taxon>
        <taxon>Paracoccaceae</taxon>
        <taxon>Paralimibaculum</taxon>
    </lineage>
</organism>
<gene>
    <name evidence="7" type="ORF">LNKW23_27070</name>
</gene>
<evidence type="ECO:0000313" key="8">
    <source>
        <dbReference type="Proteomes" id="UP001239909"/>
    </source>
</evidence>
<evidence type="ECO:0000259" key="6">
    <source>
        <dbReference type="PROSITE" id="PS51987"/>
    </source>
</evidence>
<dbReference type="PANTHER" id="PTHR43785">
    <property type="entry name" value="GAMMA-GLUTAMYLPUTRESCINE SYNTHETASE"/>
    <property type="match status" value="1"/>
</dbReference>
<dbReference type="PANTHER" id="PTHR43785:SF12">
    <property type="entry name" value="TYPE-1 GLUTAMINE SYNTHETASE 2"/>
    <property type="match status" value="1"/>
</dbReference>
<dbReference type="Pfam" id="PF00120">
    <property type="entry name" value="Gln-synt_C"/>
    <property type="match status" value="1"/>
</dbReference>
<dbReference type="InterPro" id="IPR008146">
    <property type="entry name" value="Gln_synth_cat_dom"/>
</dbReference>
<dbReference type="SMART" id="SM01230">
    <property type="entry name" value="Gln-synt_C"/>
    <property type="match status" value="1"/>
</dbReference>
<comment type="similarity">
    <text evidence="4 5">Belongs to the glutamine synthetase family.</text>
</comment>
<keyword evidence="3" id="KW-0460">Magnesium</keyword>
<evidence type="ECO:0000313" key="7">
    <source>
        <dbReference type="EMBL" id="GMG83494.1"/>
    </source>
</evidence>
<dbReference type="InterPro" id="IPR027303">
    <property type="entry name" value="Gln_synth_gly_rich_site"/>
</dbReference>
<evidence type="ECO:0000256" key="2">
    <source>
        <dbReference type="ARBA" id="ARBA00022598"/>
    </source>
</evidence>
<evidence type="ECO:0000256" key="4">
    <source>
        <dbReference type="PROSITE-ProRule" id="PRU01331"/>
    </source>
</evidence>
<keyword evidence="2" id="KW-0436">Ligase</keyword>
<dbReference type="RefSeq" id="WP_285672290.1">
    <property type="nucleotide sequence ID" value="NZ_BSYI01000020.1"/>
</dbReference>
<comment type="cofactor">
    <cofactor evidence="1">
        <name>Mg(2+)</name>
        <dbReference type="ChEBI" id="CHEBI:18420"/>
    </cofactor>
</comment>
<name>A0ABQ6LJR3_9RHOB</name>
<dbReference type="Gene3D" id="3.10.20.70">
    <property type="entry name" value="Glutamine synthetase, N-terminal domain"/>
    <property type="match status" value="1"/>
</dbReference>
<evidence type="ECO:0000256" key="1">
    <source>
        <dbReference type="ARBA" id="ARBA00001946"/>
    </source>
</evidence>
<keyword evidence="8" id="KW-1185">Reference proteome</keyword>
<evidence type="ECO:0000256" key="3">
    <source>
        <dbReference type="ARBA" id="ARBA00022842"/>
    </source>
</evidence>
<dbReference type="SUPFAM" id="SSF54368">
    <property type="entry name" value="Glutamine synthetase, N-terminal domain"/>
    <property type="match status" value="1"/>
</dbReference>
<dbReference type="InterPro" id="IPR014746">
    <property type="entry name" value="Gln_synth/guanido_kin_cat_dom"/>
</dbReference>
<proteinExistence type="inferred from homology"/>
<dbReference type="PROSITE" id="PS51987">
    <property type="entry name" value="GS_CATALYTIC"/>
    <property type="match status" value="1"/>
</dbReference>
<dbReference type="InterPro" id="IPR036651">
    <property type="entry name" value="Gln_synt_N_sf"/>
</dbReference>
<reference evidence="7 8" key="1">
    <citation type="submission" date="2023-04" db="EMBL/GenBank/DDBJ databases">
        <title>Marinoamorphus aggregata gen. nov., sp. Nov., isolate from tissue of brittle star Ophioplocus japonicus.</title>
        <authorList>
            <person name="Kawano K."/>
            <person name="Sawayama S."/>
            <person name="Nakagawa S."/>
        </authorList>
    </citation>
    <scope>NUCLEOTIDE SEQUENCE [LARGE SCALE GENOMIC DNA]</scope>
    <source>
        <strain evidence="7 8">NKW23</strain>
    </source>
</reference>
<comment type="caution">
    <text evidence="7">The sequence shown here is derived from an EMBL/GenBank/DDBJ whole genome shotgun (WGS) entry which is preliminary data.</text>
</comment>
<evidence type="ECO:0000256" key="5">
    <source>
        <dbReference type="RuleBase" id="RU000384"/>
    </source>
</evidence>
<protein>
    <submittedName>
        <fullName evidence="7">Glutamine synthetase family protein</fullName>
    </submittedName>
</protein>
<dbReference type="Gene3D" id="3.30.590.10">
    <property type="entry name" value="Glutamine synthetase/guanido kinase, catalytic domain"/>
    <property type="match status" value="1"/>
</dbReference>
<dbReference type="EMBL" id="BSYI01000020">
    <property type="protein sequence ID" value="GMG83494.1"/>
    <property type="molecule type" value="Genomic_DNA"/>
</dbReference>
<dbReference type="SUPFAM" id="SSF55931">
    <property type="entry name" value="Glutamine synthetase/guanido kinase"/>
    <property type="match status" value="1"/>
</dbReference>
<accession>A0ABQ6LJR3</accession>